<organism evidence="1 2">
    <name type="scientific">Archangium gephyra</name>
    <dbReference type="NCBI Taxonomy" id="48"/>
    <lineage>
        <taxon>Bacteria</taxon>
        <taxon>Pseudomonadati</taxon>
        <taxon>Myxococcota</taxon>
        <taxon>Myxococcia</taxon>
        <taxon>Myxococcales</taxon>
        <taxon>Cystobacterineae</taxon>
        <taxon>Archangiaceae</taxon>
        <taxon>Archangium</taxon>
    </lineage>
</organism>
<name>A0AAC8Q3S7_9BACT</name>
<gene>
    <name evidence="1" type="ORF">AA314_02199</name>
</gene>
<protein>
    <submittedName>
        <fullName evidence="1">Uncharacterized protein</fullName>
    </submittedName>
</protein>
<dbReference type="EMBL" id="CP011509">
    <property type="protein sequence ID" value="AKJ00573.1"/>
    <property type="molecule type" value="Genomic_DNA"/>
</dbReference>
<evidence type="ECO:0000313" key="2">
    <source>
        <dbReference type="Proteomes" id="UP000035579"/>
    </source>
</evidence>
<dbReference type="Proteomes" id="UP000035579">
    <property type="component" value="Chromosome"/>
</dbReference>
<proteinExistence type="predicted"/>
<dbReference type="AlphaFoldDB" id="A0AAC8Q3S7"/>
<reference evidence="1 2" key="1">
    <citation type="submission" date="2015-05" db="EMBL/GenBank/DDBJ databases">
        <title>Genome assembly of Archangium gephyra DSM 2261.</title>
        <authorList>
            <person name="Sharma G."/>
            <person name="Subramanian S."/>
        </authorList>
    </citation>
    <scope>NUCLEOTIDE SEQUENCE [LARGE SCALE GENOMIC DNA]</scope>
    <source>
        <strain evidence="1 2">DSM 2261</strain>
    </source>
</reference>
<accession>A0AAC8Q3S7</accession>
<sequence>MTGDGSHYLVSAVTTRIARPPRAPFTCGNTRDWRPWHRRSAEDATHRWLQQP</sequence>
<evidence type="ECO:0000313" key="1">
    <source>
        <dbReference type="EMBL" id="AKJ00573.1"/>
    </source>
</evidence>
<dbReference type="KEGG" id="age:AA314_02199"/>